<gene>
    <name evidence="1" type="ORF">GDO81_006182</name>
</gene>
<evidence type="ECO:0000313" key="1">
    <source>
        <dbReference type="EMBL" id="KAG8588966.1"/>
    </source>
</evidence>
<protein>
    <submittedName>
        <fullName evidence="1">Uncharacterized protein</fullName>
    </submittedName>
</protein>
<dbReference type="AlphaFoldDB" id="A0AAV7CWN0"/>
<dbReference type="EMBL" id="WNYA01000002">
    <property type="protein sequence ID" value="KAG8588965.1"/>
    <property type="molecule type" value="Genomic_DNA"/>
</dbReference>
<accession>A0AAV7CWN0</accession>
<name>A0AAV7CWN0_ENGPU</name>
<comment type="caution">
    <text evidence="1">The sequence shown here is derived from an EMBL/GenBank/DDBJ whole genome shotgun (WGS) entry which is preliminary data.</text>
</comment>
<organism evidence="1 2">
    <name type="scientific">Engystomops pustulosus</name>
    <name type="common">Tungara frog</name>
    <name type="synonym">Physalaemus pustulosus</name>
    <dbReference type="NCBI Taxonomy" id="76066"/>
    <lineage>
        <taxon>Eukaryota</taxon>
        <taxon>Metazoa</taxon>
        <taxon>Chordata</taxon>
        <taxon>Craniata</taxon>
        <taxon>Vertebrata</taxon>
        <taxon>Euteleostomi</taxon>
        <taxon>Amphibia</taxon>
        <taxon>Batrachia</taxon>
        <taxon>Anura</taxon>
        <taxon>Neobatrachia</taxon>
        <taxon>Hyloidea</taxon>
        <taxon>Leptodactylidae</taxon>
        <taxon>Leiuperinae</taxon>
        <taxon>Engystomops</taxon>
    </lineage>
</organism>
<dbReference type="Proteomes" id="UP000824782">
    <property type="component" value="Unassembled WGS sequence"/>
</dbReference>
<reference evidence="1" key="1">
    <citation type="thesis" date="2020" institute="ProQuest LLC" country="789 East Eisenhower Parkway, Ann Arbor, MI, USA">
        <title>Comparative Genomics and Chromosome Evolution.</title>
        <authorList>
            <person name="Mudd A.B."/>
        </authorList>
    </citation>
    <scope>NUCLEOTIDE SEQUENCE</scope>
    <source>
        <strain evidence="1">237g6f4</strain>
        <tissue evidence="1">Blood</tissue>
    </source>
</reference>
<proteinExistence type="predicted"/>
<keyword evidence="2" id="KW-1185">Reference proteome</keyword>
<evidence type="ECO:0000313" key="2">
    <source>
        <dbReference type="Proteomes" id="UP000824782"/>
    </source>
</evidence>
<sequence>MDIHLNKHQKKTPKTIHVQMKTPMEPTSLNMYNVLGDCIGLWDNRGGLGN</sequence>
<dbReference type="EMBL" id="WNYA01000002">
    <property type="protein sequence ID" value="KAG8588966.1"/>
    <property type="molecule type" value="Genomic_DNA"/>
</dbReference>